<evidence type="ECO:0000256" key="1">
    <source>
        <dbReference type="SAM" id="MobiDB-lite"/>
    </source>
</evidence>
<proteinExistence type="predicted"/>
<dbReference type="KEGG" id="cci:CC1G_01303"/>
<keyword evidence="4" id="KW-1185">Reference proteome</keyword>
<accession>A8NYC1</accession>
<dbReference type="Pfam" id="PF05205">
    <property type="entry name" value="COMPASS-Shg1"/>
    <property type="match status" value="1"/>
</dbReference>
<sequence length="190" mass="20928">MSSSASGTDAPVSQPMSLNAEAIVADFKASGEFEKLKTEIHSQFMSDEFLGALRNQIQEIVKSRIQNDEMLTYMPQAHALDDLQQNINRDGVVDRFITEEYLTKLFSEEAVSNRLRDSLENIIKAKMEALKGSTNKPEAEAKNEQNPPKSGPDPSPEKTEDGTKPDGLRVSDAMEIDPKPDGTAEPSQTT</sequence>
<protein>
    <recommendedName>
        <fullName evidence="2">BOD1/SHG1 domain-containing protein</fullName>
    </recommendedName>
</protein>
<organism evidence="3 4">
    <name type="scientific">Coprinopsis cinerea (strain Okayama-7 / 130 / ATCC MYA-4618 / FGSC 9003)</name>
    <name type="common">Inky cap fungus</name>
    <name type="synonym">Hormographiella aspergillata</name>
    <dbReference type="NCBI Taxonomy" id="240176"/>
    <lineage>
        <taxon>Eukaryota</taxon>
        <taxon>Fungi</taxon>
        <taxon>Dikarya</taxon>
        <taxon>Basidiomycota</taxon>
        <taxon>Agaricomycotina</taxon>
        <taxon>Agaricomycetes</taxon>
        <taxon>Agaricomycetidae</taxon>
        <taxon>Agaricales</taxon>
        <taxon>Agaricineae</taxon>
        <taxon>Psathyrellaceae</taxon>
        <taxon>Coprinopsis</taxon>
    </lineage>
</organism>
<reference evidence="3 4" key="1">
    <citation type="journal article" date="2010" name="Proc. Natl. Acad. Sci. U.S.A.">
        <title>Insights into evolution of multicellular fungi from the assembled chromosomes of the mushroom Coprinopsis cinerea (Coprinus cinereus).</title>
        <authorList>
            <person name="Stajich J.E."/>
            <person name="Wilke S.K."/>
            <person name="Ahren D."/>
            <person name="Au C.H."/>
            <person name="Birren B.W."/>
            <person name="Borodovsky M."/>
            <person name="Burns C."/>
            <person name="Canback B."/>
            <person name="Casselton L.A."/>
            <person name="Cheng C.K."/>
            <person name="Deng J."/>
            <person name="Dietrich F.S."/>
            <person name="Fargo D.C."/>
            <person name="Farman M.L."/>
            <person name="Gathman A.C."/>
            <person name="Goldberg J."/>
            <person name="Guigo R."/>
            <person name="Hoegger P.J."/>
            <person name="Hooker J.B."/>
            <person name="Huggins A."/>
            <person name="James T.Y."/>
            <person name="Kamada T."/>
            <person name="Kilaru S."/>
            <person name="Kodira C."/>
            <person name="Kues U."/>
            <person name="Kupfer D."/>
            <person name="Kwan H.S."/>
            <person name="Lomsadze A."/>
            <person name="Li W."/>
            <person name="Lilly W.W."/>
            <person name="Ma L.J."/>
            <person name="Mackey A.J."/>
            <person name="Manning G."/>
            <person name="Martin F."/>
            <person name="Muraguchi H."/>
            <person name="Natvig D.O."/>
            <person name="Palmerini H."/>
            <person name="Ramesh M.A."/>
            <person name="Rehmeyer C.J."/>
            <person name="Roe B.A."/>
            <person name="Shenoy N."/>
            <person name="Stanke M."/>
            <person name="Ter-Hovhannisyan V."/>
            <person name="Tunlid A."/>
            <person name="Velagapudi R."/>
            <person name="Vision T.J."/>
            <person name="Zeng Q."/>
            <person name="Zolan M.E."/>
            <person name="Pukkila P.J."/>
        </authorList>
    </citation>
    <scope>NUCLEOTIDE SEQUENCE [LARGE SCALE GENOMIC DNA]</scope>
    <source>
        <strain evidence="4">Okayama-7 / 130 / ATCC MYA-4618 / FGSC 9003</strain>
    </source>
</reference>
<comment type="caution">
    <text evidence="3">The sequence shown here is derived from an EMBL/GenBank/DDBJ whole genome shotgun (WGS) entry which is preliminary data.</text>
</comment>
<gene>
    <name evidence="3" type="ORF">CC1G_01303</name>
</gene>
<dbReference type="OMA" id="DMDIEEY"/>
<feature type="region of interest" description="Disordered" evidence="1">
    <location>
        <begin position="130"/>
        <end position="190"/>
    </location>
</feature>
<dbReference type="GeneID" id="6013947"/>
<dbReference type="VEuPathDB" id="FungiDB:CC1G_01303"/>
<dbReference type="OrthoDB" id="5579731at2759"/>
<dbReference type="RefSeq" id="XP_001837391.2">
    <property type="nucleotide sequence ID" value="XM_001837339.2"/>
</dbReference>
<evidence type="ECO:0000313" key="4">
    <source>
        <dbReference type="Proteomes" id="UP000001861"/>
    </source>
</evidence>
<evidence type="ECO:0000313" key="3">
    <source>
        <dbReference type="EMBL" id="EAU84307.2"/>
    </source>
</evidence>
<feature type="compositionally biased region" description="Basic and acidic residues" evidence="1">
    <location>
        <begin position="155"/>
        <end position="169"/>
    </location>
</feature>
<feature type="domain" description="BOD1/SHG1" evidence="2">
    <location>
        <begin position="23"/>
        <end position="120"/>
    </location>
</feature>
<dbReference type="InParanoid" id="A8NYC1"/>
<dbReference type="InterPro" id="IPR055264">
    <property type="entry name" value="BOD1/SHG1_dom"/>
</dbReference>
<dbReference type="HOGENOM" id="CLU_1427912_0_0_1"/>
<name>A8NYC1_COPC7</name>
<dbReference type="Proteomes" id="UP000001861">
    <property type="component" value="Unassembled WGS sequence"/>
</dbReference>
<dbReference type="EMBL" id="AACS02000005">
    <property type="protein sequence ID" value="EAU84307.2"/>
    <property type="molecule type" value="Genomic_DNA"/>
</dbReference>
<dbReference type="AlphaFoldDB" id="A8NYC1"/>
<evidence type="ECO:0000259" key="2">
    <source>
        <dbReference type="Pfam" id="PF05205"/>
    </source>
</evidence>